<dbReference type="EMBL" id="FOXW01000001">
    <property type="protein sequence ID" value="SFP95117.1"/>
    <property type="molecule type" value="Genomic_DNA"/>
</dbReference>
<dbReference type="AlphaFoldDB" id="A0A1I5UJA4"/>
<name>A0A1I5UJA4_9LACT</name>
<evidence type="ECO:0000313" key="1">
    <source>
        <dbReference type="EMBL" id="SFP95117.1"/>
    </source>
</evidence>
<proteinExistence type="predicted"/>
<protein>
    <submittedName>
        <fullName evidence="1">Type VII secretion effector, SACOL2603 family</fullName>
    </submittedName>
</protein>
<reference evidence="1 2" key="1">
    <citation type="submission" date="2016-10" db="EMBL/GenBank/DDBJ databases">
        <authorList>
            <person name="de Groot N.N."/>
        </authorList>
    </citation>
    <scope>NUCLEOTIDE SEQUENCE [LARGE SCALE GENOMIC DNA]</scope>
    <source>
        <strain evidence="1 2">DSM 20581</strain>
    </source>
</reference>
<sequence>MSEILIEPEQLQEEITSFKEANGAIDSSPYATEKGHLDLTAVNKYIDALEQMNQALTNFKNLSENDIQNLEYIRADWMNLDRELAGMTMGDRIFSSSDS</sequence>
<dbReference type="STRING" id="82801.SAMN04488506_0014"/>
<evidence type="ECO:0000313" key="2">
    <source>
        <dbReference type="Proteomes" id="UP000199136"/>
    </source>
</evidence>
<keyword evidence="2" id="KW-1185">Reference proteome</keyword>
<gene>
    <name evidence="1" type="ORF">SAMN04488506_0014</name>
</gene>
<dbReference type="RefSeq" id="WP_092478950.1">
    <property type="nucleotide sequence ID" value="NZ_FOXW01000001.1"/>
</dbReference>
<organism evidence="1 2">
    <name type="scientific">Desemzia incerta</name>
    <dbReference type="NCBI Taxonomy" id="82801"/>
    <lineage>
        <taxon>Bacteria</taxon>
        <taxon>Bacillati</taxon>
        <taxon>Bacillota</taxon>
        <taxon>Bacilli</taxon>
        <taxon>Lactobacillales</taxon>
        <taxon>Carnobacteriaceae</taxon>
        <taxon>Desemzia</taxon>
    </lineage>
</organism>
<dbReference type="Proteomes" id="UP000199136">
    <property type="component" value="Unassembled WGS sequence"/>
</dbReference>
<dbReference type="InterPro" id="IPR021477">
    <property type="entry name" value="TVIIS_effector_SACOL2603_fam"/>
</dbReference>
<dbReference type="NCBIfam" id="TIGR04197">
    <property type="entry name" value="T7SS_SACOL2603"/>
    <property type="match status" value="1"/>
</dbReference>
<dbReference type="Pfam" id="PF17279">
    <property type="entry name" value="DUF5344"/>
    <property type="match status" value="1"/>
</dbReference>
<dbReference type="InterPro" id="IPR046318">
    <property type="entry name" value="DUF5344"/>
</dbReference>
<accession>A0A1I5UJA4</accession>